<dbReference type="AlphaFoldDB" id="Q4UG86"/>
<reference evidence="1 2" key="1">
    <citation type="journal article" date="2005" name="Science">
        <title>Genome of the host-cell transforming parasite Theileria annulata compared with T. parva.</title>
        <authorList>
            <person name="Pain A."/>
            <person name="Renauld H."/>
            <person name="Berriman M."/>
            <person name="Murphy L."/>
            <person name="Yeats C.A."/>
            <person name="Weir W."/>
            <person name="Kerhornou A."/>
            <person name="Aslett M."/>
            <person name="Bishop R."/>
            <person name="Bouchier C."/>
            <person name="Cochet M."/>
            <person name="Coulson R.M.R."/>
            <person name="Cronin A."/>
            <person name="de Villiers E.P."/>
            <person name="Fraser A."/>
            <person name="Fosker N."/>
            <person name="Gardner M."/>
            <person name="Goble A."/>
            <person name="Griffiths-Jones S."/>
            <person name="Harris D.E."/>
            <person name="Katzer F."/>
            <person name="Larke N."/>
            <person name="Lord A."/>
            <person name="Maser P."/>
            <person name="McKellar S."/>
            <person name="Mooney P."/>
            <person name="Morton F."/>
            <person name="Nene V."/>
            <person name="O'Neil S."/>
            <person name="Price C."/>
            <person name="Quail M.A."/>
            <person name="Rabbinowitsch E."/>
            <person name="Rawlings N.D."/>
            <person name="Rutter S."/>
            <person name="Saunders D."/>
            <person name="Seeger K."/>
            <person name="Shah T."/>
            <person name="Squares R."/>
            <person name="Squares S."/>
            <person name="Tivey A."/>
            <person name="Walker A.R."/>
            <person name="Woodward J."/>
            <person name="Dobbelaere D.A.E."/>
            <person name="Langsley G."/>
            <person name="Rajandream M.A."/>
            <person name="McKeever D."/>
            <person name="Shiels B."/>
            <person name="Tait A."/>
            <person name="Barrell B.G."/>
            <person name="Hall N."/>
        </authorList>
    </citation>
    <scope>NUCLEOTIDE SEQUENCE [LARGE SCALE GENOMIC DNA]</scope>
    <source>
        <strain evidence="2">Ankara</strain>
    </source>
</reference>
<sequence length="217" mass="24872">MELFYTPKKSLYSKKNDVIAEKLLEDLTKDWHFSESFKADVFNNGNSPSVSNFPYAYTQSKGYDSNSQYMYGSLMTNDMPWQNKWYLRFDPPKTAVELGIDQYWSYEAPKLSEFSESSKFDLKSTEPSGISQLGKTSLSNLKSMATKVLSGTTHDALKREAYRRESFKADSEVDYVSVVSSHLKMPANESGQEKLSILENFKKNVAKTHKIKQSKKR</sequence>
<protein>
    <submittedName>
        <fullName evidence="1">Uncharacterized protein</fullName>
    </submittedName>
</protein>
<dbReference type="GeneID" id="3863980"/>
<evidence type="ECO:0000313" key="1">
    <source>
        <dbReference type="EMBL" id="CAI73903.1"/>
    </source>
</evidence>
<organism evidence="1 2">
    <name type="scientific">Theileria annulata</name>
    <dbReference type="NCBI Taxonomy" id="5874"/>
    <lineage>
        <taxon>Eukaryota</taxon>
        <taxon>Sar</taxon>
        <taxon>Alveolata</taxon>
        <taxon>Apicomplexa</taxon>
        <taxon>Aconoidasida</taxon>
        <taxon>Piroplasmida</taxon>
        <taxon>Theileriidae</taxon>
        <taxon>Theileria</taxon>
    </lineage>
</organism>
<dbReference type="eggNOG" id="ENOG502TN1B">
    <property type="taxonomic scope" value="Eukaryota"/>
</dbReference>
<keyword evidence="2" id="KW-1185">Reference proteome</keyword>
<dbReference type="OrthoDB" id="365493at2759"/>
<dbReference type="VEuPathDB" id="PiroplasmaDB:TA19030"/>
<accession>Q4UG86</accession>
<evidence type="ECO:0000313" key="2">
    <source>
        <dbReference type="Proteomes" id="UP000001950"/>
    </source>
</evidence>
<gene>
    <name evidence="1" type="ORF">TA19030</name>
</gene>
<name>Q4UG86_THEAN</name>
<proteinExistence type="predicted"/>
<dbReference type="Proteomes" id="UP000001950">
    <property type="component" value="Chromosome 1"/>
</dbReference>
<dbReference type="OMA" id="YWSYEAP"/>
<dbReference type="KEGG" id="tan:TA19030"/>
<dbReference type="RefSeq" id="XP_954580.1">
    <property type="nucleotide sequence ID" value="XM_949487.1"/>
</dbReference>
<dbReference type="InParanoid" id="Q4UG86"/>
<dbReference type="EMBL" id="CR940347">
    <property type="protein sequence ID" value="CAI73903.1"/>
    <property type="molecule type" value="Genomic_DNA"/>
</dbReference>